<protein>
    <submittedName>
        <fullName evidence="1">Uncharacterized protein</fullName>
    </submittedName>
</protein>
<name>A0ABD7ZKM0_9BACI</name>
<sequence>MSYMDEIKEYGEDIQNFEVSSFEMVETPQWRSHIVRVYDPLLIEEKEQLALYDLVLLSNA</sequence>
<dbReference type="RefSeq" id="WP_309573658.1">
    <property type="nucleotide sequence ID" value="NZ_CP119875.1"/>
</dbReference>
<dbReference type="Proteomes" id="UP001260090">
    <property type="component" value="Chromosome"/>
</dbReference>
<dbReference type="AlphaFoldDB" id="A0ABD7ZKM0"/>
<proteinExistence type="predicted"/>
<dbReference type="EMBL" id="CP119875">
    <property type="protein sequence ID" value="WMY13511.1"/>
    <property type="molecule type" value="Genomic_DNA"/>
</dbReference>
<gene>
    <name evidence="1" type="ORF">P3F89_16175</name>
</gene>
<evidence type="ECO:0000313" key="1">
    <source>
        <dbReference type="EMBL" id="WMY13511.1"/>
    </source>
</evidence>
<evidence type="ECO:0000313" key="2">
    <source>
        <dbReference type="Proteomes" id="UP001260090"/>
    </source>
</evidence>
<dbReference type="GeneID" id="93008871"/>
<organism evidence="1 2">
    <name type="scientific">Bacillus tropicus</name>
    <dbReference type="NCBI Taxonomy" id="2026188"/>
    <lineage>
        <taxon>Bacteria</taxon>
        <taxon>Bacillati</taxon>
        <taxon>Bacillota</taxon>
        <taxon>Bacilli</taxon>
        <taxon>Bacillales</taxon>
        <taxon>Bacillaceae</taxon>
        <taxon>Bacillus</taxon>
        <taxon>Bacillus cereus group</taxon>
    </lineage>
</organism>
<accession>A0ABD7ZKM0</accession>
<reference evidence="1 2" key="1">
    <citation type="submission" date="2023-03" db="EMBL/GenBank/DDBJ databases">
        <title>Plant growth-promoting bacteria for biocontrol of bacterial wilt in tomato.</title>
        <authorList>
            <person name="Song J."/>
            <person name="Jin Y.J."/>
        </authorList>
    </citation>
    <scope>NUCLEOTIDE SEQUENCE [LARGE SCALE GENOMIC DNA]</scope>
    <source>
        <strain evidence="1 2">T36S-23</strain>
    </source>
</reference>